<protein>
    <submittedName>
        <fullName evidence="1">Cystathionine beta-lyase</fullName>
        <ecNumber evidence="1">4.4.1.8</ecNumber>
    </submittedName>
</protein>
<keyword evidence="1" id="KW-0456">Lyase</keyword>
<dbReference type="EC" id="4.4.1.8" evidence="1"/>
<comment type="caution">
    <text evidence="1">The sequence shown here is derived from an EMBL/GenBank/DDBJ whole genome shotgun (WGS) entry which is preliminary data.</text>
</comment>
<proteinExistence type="predicted"/>
<accession>A0ACC5R7P6</accession>
<dbReference type="EMBL" id="JAENHL010000007">
    <property type="protein sequence ID" value="MBK1868685.1"/>
    <property type="molecule type" value="Genomic_DNA"/>
</dbReference>
<dbReference type="Proteomes" id="UP000616151">
    <property type="component" value="Unassembled WGS sequence"/>
</dbReference>
<evidence type="ECO:0000313" key="1">
    <source>
        <dbReference type="EMBL" id="MBK1868685.1"/>
    </source>
</evidence>
<keyword evidence="2" id="KW-1185">Reference proteome</keyword>
<reference evidence="1" key="1">
    <citation type="submission" date="2021-01" db="EMBL/GenBank/DDBJ databases">
        <authorList>
            <person name="Sun Q."/>
        </authorList>
    </citation>
    <scope>NUCLEOTIDE SEQUENCE</scope>
    <source>
        <strain evidence="1">YIM B02566</strain>
    </source>
</reference>
<name>A0ACC5R7P6_9HYPH</name>
<sequence length="382" mass="41701">MKASTQVVRAGRADAAHNIVNPPIYRASTVLFENYAQIFEIRQSKERRLYYGRNGTPTTWCLADAIAELEGGAGCALFPSGLAAIATSILAFVRPGDSILVADSVYGATRIFCDSHLPKIQVKTIYYPPAVANIENYFDDTTRLIFVESPGSQTFEMQDLPAIAKAARARGIKILADNTWASPVFFRPLDFGADVSIQAATKYVVGHSDALAGSVAASKDAWPAIEAAARHLGQCIGPDEAYLAQRGLRTLAVRLSRHQESAMAVARWLEKHPLVTRVLYPPLESSPGHEIWVRDFAGASGLFSIVLDEKYKARIALLYDSLKLFGIGASWGGYESLIYPADPVRTAEPWPARGSVVRLHIGLENPRDLIDDLENALSLMRA</sequence>
<evidence type="ECO:0000313" key="2">
    <source>
        <dbReference type="Proteomes" id="UP000616151"/>
    </source>
</evidence>
<gene>
    <name evidence="1" type="primary">metC</name>
    <name evidence="1" type="ORF">JHL16_20180</name>
</gene>
<organism evidence="1 2">
    <name type="scientific">Taklimakanibacter albus</name>
    <dbReference type="NCBI Taxonomy" id="2800327"/>
    <lineage>
        <taxon>Bacteria</taxon>
        <taxon>Pseudomonadati</taxon>
        <taxon>Pseudomonadota</taxon>
        <taxon>Alphaproteobacteria</taxon>
        <taxon>Hyphomicrobiales</taxon>
        <taxon>Aestuariivirgaceae</taxon>
        <taxon>Taklimakanibacter</taxon>
    </lineage>
</organism>